<dbReference type="EMBL" id="QJKJ01001807">
    <property type="protein sequence ID" value="RDY05816.1"/>
    <property type="molecule type" value="Genomic_DNA"/>
</dbReference>
<dbReference type="InterPro" id="IPR053273">
    <property type="entry name" value="CST_Regulator"/>
</dbReference>
<proteinExistence type="predicted"/>
<name>A0A371HSP1_MUCPR</name>
<evidence type="ECO:0000256" key="1">
    <source>
        <dbReference type="SAM" id="MobiDB-lite"/>
    </source>
</evidence>
<sequence length="254" mass="28097">MPSFLGFPIHDLYPNSTTMDLTIQPINWVGNIYQKFEEVCQEVDDIVGQDAVKYLENHVQNVGDSVKKFYSGVVHELLPFPTLAGSKYEDHSVALINNIVSSVESVAGCKDNNKERDEENTINNFIKPLQYYNAIDIANNQQAGVPIKHNLVNQVSDETCSDSLEVEDSCINQEEVGDDDSRETSGAKKENLRTSIEEVAVESVPKPMNLISVGEKDPLELPIHCELYSESSDSGCEVSIRTNDSIDVNAGQNA</sequence>
<accession>A0A371HSP1</accession>
<organism evidence="2 3">
    <name type="scientific">Mucuna pruriens</name>
    <name type="common">Velvet bean</name>
    <name type="synonym">Dolichos pruriens</name>
    <dbReference type="NCBI Taxonomy" id="157652"/>
    <lineage>
        <taxon>Eukaryota</taxon>
        <taxon>Viridiplantae</taxon>
        <taxon>Streptophyta</taxon>
        <taxon>Embryophyta</taxon>
        <taxon>Tracheophyta</taxon>
        <taxon>Spermatophyta</taxon>
        <taxon>Magnoliopsida</taxon>
        <taxon>eudicotyledons</taxon>
        <taxon>Gunneridae</taxon>
        <taxon>Pentapetalae</taxon>
        <taxon>rosids</taxon>
        <taxon>fabids</taxon>
        <taxon>Fabales</taxon>
        <taxon>Fabaceae</taxon>
        <taxon>Papilionoideae</taxon>
        <taxon>50 kb inversion clade</taxon>
        <taxon>NPAAA clade</taxon>
        <taxon>indigoferoid/millettioid clade</taxon>
        <taxon>Phaseoleae</taxon>
        <taxon>Mucuna</taxon>
    </lineage>
</organism>
<dbReference type="GO" id="GO:0006950">
    <property type="term" value="P:response to stress"/>
    <property type="evidence" value="ECO:0007669"/>
    <property type="project" value="TreeGrafter"/>
</dbReference>
<dbReference type="PANTHER" id="PTHR34659:SF1">
    <property type="entry name" value="PROTEIN EGT2"/>
    <property type="match status" value="1"/>
</dbReference>
<dbReference type="STRING" id="157652.A0A371HSP1"/>
<feature type="non-terminal residue" evidence="2">
    <location>
        <position position="1"/>
    </location>
</feature>
<reference evidence="2" key="1">
    <citation type="submission" date="2018-05" db="EMBL/GenBank/DDBJ databases">
        <title>Draft genome of Mucuna pruriens seed.</title>
        <authorList>
            <person name="Nnadi N.E."/>
            <person name="Vos R."/>
            <person name="Hasami M.H."/>
            <person name="Devisetty U.K."/>
            <person name="Aguiy J.C."/>
        </authorList>
    </citation>
    <scope>NUCLEOTIDE SEQUENCE [LARGE SCALE GENOMIC DNA]</scope>
    <source>
        <strain evidence="2">JCA_2017</strain>
    </source>
</reference>
<dbReference type="GO" id="GO:0005776">
    <property type="term" value="C:autophagosome"/>
    <property type="evidence" value="ECO:0007669"/>
    <property type="project" value="TreeGrafter"/>
</dbReference>
<feature type="compositionally biased region" description="Basic and acidic residues" evidence="1">
    <location>
        <begin position="182"/>
        <end position="193"/>
    </location>
</feature>
<dbReference type="OrthoDB" id="1644512at2759"/>
<comment type="caution">
    <text evidence="2">The sequence shown here is derived from an EMBL/GenBank/DDBJ whole genome shotgun (WGS) entry which is preliminary data.</text>
</comment>
<dbReference type="PANTHER" id="PTHR34659">
    <property type="entry name" value="BNAA05G11610D PROTEIN"/>
    <property type="match status" value="1"/>
</dbReference>
<gene>
    <name evidence="2" type="ORF">CR513_10288</name>
</gene>
<protein>
    <submittedName>
        <fullName evidence="2">Uncharacterized protein</fullName>
    </submittedName>
</protein>
<evidence type="ECO:0000313" key="2">
    <source>
        <dbReference type="EMBL" id="RDY05816.1"/>
    </source>
</evidence>
<evidence type="ECO:0000313" key="3">
    <source>
        <dbReference type="Proteomes" id="UP000257109"/>
    </source>
</evidence>
<feature type="region of interest" description="Disordered" evidence="1">
    <location>
        <begin position="171"/>
        <end position="193"/>
    </location>
</feature>
<dbReference type="GO" id="GO:0061908">
    <property type="term" value="C:phagophore"/>
    <property type="evidence" value="ECO:0007669"/>
    <property type="project" value="TreeGrafter"/>
</dbReference>
<feature type="non-terminal residue" evidence="2">
    <location>
        <position position="254"/>
    </location>
</feature>
<keyword evidence="3" id="KW-1185">Reference proteome</keyword>
<dbReference type="AlphaFoldDB" id="A0A371HSP1"/>
<dbReference type="Proteomes" id="UP000257109">
    <property type="component" value="Unassembled WGS sequence"/>
</dbReference>